<name>A0ABP7FJZ9_9MICO</name>
<reference evidence="2" key="1">
    <citation type="journal article" date="2019" name="Int. J. Syst. Evol. Microbiol.">
        <title>The Global Catalogue of Microorganisms (GCM) 10K type strain sequencing project: providing services to taxonomists for standard genome sequencing and annotation.</title>
        <authorList>
            <consortium name="The Broad Institute Genomics Platform"/>
            <consortium name="The Broad Institute Genome Sequencing Center for Infectious Disease"/>
            <person name="Wu L."/>
            <person name="Ma J."/>
        </authorList>
    </citation>
    <scope>NUCLEOTIDE SEQUENCE [LARGE SCALE GENOMIC DNA]</scope>
    <source>
        <strain evidence="2">JCM 16949</strain>
    </source>
</reference>
<dbReference type="RefSeq" id="WP_344755179.1">
    <property type="nucleotide sequence ID" value="NZ_BAABAE010000003.1"/>
</dbReference>
<evidence type="ECO:0000313" key="2">
    <source>
        <dbReference type="Proteomes" id="UP001501004"/>
    </source>
</evidence>
<accession>A0ABP7FJZ9</accession>
<dbReference type="Proteomes" id="UP001501004">
    <property type="component" value="Unassembled WGS sequence"/>
</dbReference>
<comment type="caution">
    <text evidence="1">The sequence shown here is derived from an EMBL/GenBank/DDBJ whole genome shotgun (WGS) entry which is preliminary data.</text>
</comment>
<dbReference type="PROSITE" id="PS51257">
    <property type="entry name" value="PROKAR_LIPOPROTEIN"/>
    <property type="match status" value="1"/>
</dbReference>
<gene>
    <name evidence="1" type="ORF">GCM10022239_14240</name>
</gene>
<evidence type="ECO:0008006" key="3">
    <source>
        <dbReference type="Google" id="ProtNLM"/>
    </source>
</evidence>
<sequence>MSTPRGLSQLFVVSAVVGAVVVGLAACSPGPDAGGPGGPGNPGDSDAALPTPLLSIACADLVPLEDIRVALGDAVEPDAFPVEPGGTWPLSQVGLAQAGALRCHWSDAADQQGEFAANLEVTALPDAAEAWKSWHDEFTYLPAAPGLGDDAYGNCQTSSDYRYCQFGILVGSTWLRVDLDNALNPDTAMAIVEAVTDAVGAASVADSAWRSPASGLSVPVDCDLLATAEEVGAIVATEGMAAREASLLMPLLYNAGLAEALDCSWSNAYSSAQAMPLGVTVLPGAGWAWEAEWAKPRPDSRPVTARDGLGEAAFAGCAGDQDFCHVDVLADGVWISVTGNSAAGIDALATLAQKALDALGYAD</sequence>
<dbReference type="EMBL" id="BAABAE010000003">
    <property type="protein sequence ID" value="GAA3739762.1"/>
    <property type="molecule type" value="Genomic_DNA"/>
</dbReference>
<protein>
    <recommendedName>
        <fullName evidence="3">DUF3558 domain-containing protein</fullName>
    </recommendedName>
</protein>
<evidence type="ECO:0000313" key="1">
    <source>
        <dbReference type="EMBL" id="GAA3739762.1"/>
    </source>
</evidence>
<organism evidence="1 2">
    <name type="scientific">Leifsonella bigeumensis</name>
    <dbReference type="NCBI Taxonomy" id="433643"/>
    <lineage>
        <taxon>Bacteria</taxon>
        <taxon>Bacillati</taxon>
        <taxon>Actinomycetota</taxon>
        <taxon>Actinomycetes</taxon>
        <taxon>Micrococcales</taxon>
        <taxon>Microbacteriaceae</taxon>
        <taxon>Leifsonella</taxon>
    </lineage>
</organism>
<proteinExistence type="predicted"/>
<keyword evidence="2" id="KW-1185">Reference proteome</keyword>